<reference evidence="2 3" key="1">
    <citation type="journal article" date="2019" name="Fungal Biol. Biotechnol.">
        <title>Draft genome sequence of fastidious pathogen Ceratobasidium theobromae, which causes vascular-streak dieback in Theobroma cacao.</title>
        <authorList>
            <person name="Ali S.S."/>
            <person name="Asman A."/>
            <person name="Shao J."/>
            <person name="Firmansyah A.P."/>
            <person name="Susilo A.W."/>
            <person name="Rosmana A."/>
            <person name="McMahon P."/>
            <person name="Junaid M."/>
            <person name="Guest D."/>
            <person name="Kheng T.Y."/>
            <person name="Meinhardt L.W."/>
            <person name="Bailey B.A."/>
        </authorList>
    </citation>
    <scope>NUCLEOTIDE SEQUENCE [LARGE SCALE GENOMIC DNA]</scope>
    <source>
        <strain evidence="2 3">CT2</strain>
    </source>
</reference>
<dbReference type="EMBL" id="SSOP01000080">
    <property type="protein sequence ID" value="KAB5591974.1"/>
    <property type="molecule type" value="Genomic_DNA"/>
</dbReference>
<dbReference type="SUPFAM" id="SSF54160">
    <property type="entry name" value="Chromo domain-like"/>
    <property type="match status" value="1"/>
</dbReference>
<evidence type="ECO:0000259" key="1">
    <source>
        <dbReference type="PROSITE" id="PS50013"/>
    </source>
</evidence>
<dbReference type="Gene3D" id="2.40.50.40">
    <property type="match status" value="1"/>
</dbReference>
<dbReference type="Pfam" id="PF24626">
    <property type="entry name" value="SH3_Tf2-1"/>
    <property type="match status" value="1"/>
</dbReference>
<sequence>MVQANEWGMKIRAVQDKAKACLEMGWKDSENVSNLDVGDRVMLLHTNIKSDRPSQKLDSKKLGPFTILRKISSHAFELDLPPSLCIHPVFHVSLLTRWLEADEFNRPKPKPQIFISEKGEEEQEVQDILDWWTDEEGQLRYRVRWVGEGEEGDSWERAEKMADL</sequence>
<dbReference type="InterPro" id="IPR056924">
    <property type="entry name" value="SH3_Tf2-1"/>
</dbReference>
<keyword evidence="3" id="KW-1185">Reference proteome</keyword>
<dbReference type="OrthoDB" id="3218226at2759"/>
<dbReference type="PANTHER" id="PTHR46148:SF60">
    <property type="entry name" value="CHROMO DOMAIN-CONTAINING PROTEIN"/>
    <property type="match status" value="1"/>
</dbReference>
<dbReference type="PANTHER" id="PTHR46148">
    <property type="entry name" value="CHROMO DOMAIN-CONTAINING PROTEIN"/>
    <property type="match status" value="1"/>
</dbReference>
<comment type="caution">
    <text evidence="2">The sequence shown here is derived from an EMBL/GenBank/DDBJ whole genome shotgun (WGS) entry which is preliminary data.</text>
</comment>
<proteinExistence type="predicted"/>
<accession>A0A5N5QK19</accession>
<dbReference type="InterPro" id="IPR000953">
    <property type="entry name" value="Chromo/chromo_shadow_dom"/>
</dbReference>
<evidence type="ECO:0000313" key="3">
    <source>
        <dbReference type="Proteomes" id="UP000383932"/>
    </source>
</evidence>
<gene>
    <name evidence="2" type="ORF">CTheo_4560</name>
</gene>
<feature type="domain" description="Chromo" evidence="1">
    <location>
        <begin position="123"/>
        <end position="164"/>
    </location>
</feature>
<dbReference type="InterPro" id="IPR016197">
    <property type="entry name" value="Chromo-like_dom_sf"/>
</dbReference>
<organism evidence="2 3">
    <name type="scientific">Ceratobasidium theobromae</name>
    <dbReference type="NCBI Taxonomy" id="1582974"/>
    <lineage>
        <taxon>Eukaryota</taxon>
        <taxon>Fungi</taxon>
        <taxon>Dikarya</taxon>
        <taxon>Basidiomycota</taxon>
        <taxon>Agaricomycotina</taxon>
        <taxon>Agaricomycetes</taxon>
        <taxon>Cantharellales</taxon>
        <taxon>Ceratobasidiaceae</taxon>
        <taxon>Ceratobasidium</taxon>
    </lineage>
</organism>
<name>A0A5N5QK19_9AGAM</name>
<evidence type="ECO:0000313" key="2">
    <source>
        <dbReference type="EMBL" id="KAB5591974.1"/>
    </source>
</evidence>
<dbReference type="PROSITE" id="PS50013">
    <property type="entry name" value="CHROMO_2"/>
    <property type="match status" value="1"/>
</dbReference>
<dbReference type="Proteomes" id="UP000383932">
    <property type="component" value="Unassembled WGS sequence"/>
</dbReference>
<dbReference type="AlphaFoldDB" id="A0A5N5QK19"/>
<dbReference type="GO" id="GO:0006338">
    <property type="term" value="P:chromatin remodeling"/>
    <property type="evidence" value="ECO:0007669"/>
    <property type="project" value="UniProtKB-ARBA"/>
</dbReference>
<protein>
    <recommendedName>
        <fullName evidence="1">Chromo domain-containing protein</fullName>
    </recommendedName>
</protein>